<dbReference type="PANTHER" id="PTHR36221:SF1">
    <property type="entry name" value="DUF742 DOMAIN-CONTAINING PROTEIN"/>
    <property type="match status" value="1"/>
</dbReference>
<evidence type="ECO:0000313" key="2">
    <source>
        <dbReference type="Proteomes" id="UP000037084"/>
    </source>
</evidence>
<comment type="caution">
    <text evidence="1">The sequence shown here is derived from an EMBL/GenBank/DDBJ whole genome shotgun (WGS) entry which is preliminary data.</text>
</comment>
<dbReference type="PANTHER" id="PTHR36221">
    <property type="entry name" value="DUF742 DOMAIN-CONTAINING PROTEIN"/>
    <property type="match status" value="1"/>
</dbReference>
<dbReference type="AlphaFoldDB" id="A0A0L8M2G8"/>
<reference evidence="2" key="1">
    <citation type="submission" date="2015-07" db="EMBL/GenBank/DDBJ databases">
        <authorList>
            <consortium name="Consortium for Microbial Forensics and Genomics (microFORGE)"/>
            <person name="Knight B.M."/>
            <person name="Roberts D.P."/>
            <person name="Lin D."/>
            <person name="Hari K."/>
            <person name="Fletcher J."/>
            <person name="Melcher U."/>
            <person name="Blagden T."/>
            <person name="Winegar R.A."/>
        </authorList>
    </citation>
    <scope>NUCLEOTIDE SEQUENCE [LARGE SCALE GENOMIC DNA]</scope>
    <source>
        <strain evidence="2">NRRL B-1447</strain>
    </source>
</reference>
<proteinExistence type="predicted"/>
<dbReference type="Pfam" id="PF05331">
    <property type="entry name" value="DUF742"/>
    <property type="match status" value="1"/>
</dbReference>
<gene>
    <name evidence="1" type="ORF">ADK75_34835</name>
</gene>
<dbReference type="OrthoDB" id="4309499at2"/>
<organism evidence="1 2">
    <name type="scientific">Streptomyces virginiae</name>
    <name type="common">Streptomyces cinnamonensis</name>
    <dbReference type="NCBI Taxonomy" id="1961"/>
    <lineage>
        <taxon>Bacteria</taxon>
        <taxon>Bacillati</taxon>
        <taxon>Actinomycetota</taxon>
        <taxon>Actinomycetes</taxon>
        <taxon>Kitasatosporales</taxon>
        <taxon>Streptomycetaceae</taxon>
        <taxon>Streptomyces</taxon>
    </lineage>
</organism>
<dbReference type="InterPro" id="IPR007995">
    <property type="entry name" value="DUF742"/>
</dbReference>
<protein>
    <recommendedName>
        <fullName evidence="3">DUF742 domain-containing protein</fullName>
    </recommendedName>
</protein>
<accession>A0A0L8M2G8</accession>
<evidence type="ECO:0000313" key="1">
    <source>
        <dbReference type="EMBL" id="KOG44627.1"/>
    </source>
</evidence>
<dbReference type="Proteomes" id="UP000037084">
    <property type="component" value="Unassembled WGS sequence"/>
</dbReference>
<evidence type="ECO:0008006" key="3">
    <source>
        <dbReference type="Google" id="ProtNLM"/>
    </source>
</evidence>
<dbReference type="RefSeq" id="WP_053177186.1">
    <property type="nucleotide sequence ID" value="NZ_LGUV01000381.1"/>
</dbReference>
<sequence>MPQDEPQPQPQPAGRRRTRLYALTDGRTAASHTVLTMDTTITAATGAEVDGALPTEWQEILAMCAPPGGRAVAEIAARMNIRLTPMTLLLGELADRGLIHHRPPLAVAETTDVHLLMRIRDSLARI</sequence>
<name>A0A0L8M2G8_STRVG</name>
<dbReference type="PATRIC" id="fig|1961.12.peg.7682"/>
<dbReference type="EMBL" id="LGUV01000381">
    <property type="protein sequence ID" value="KOG44627.1"/>
    <property type="molecule type" value="Genomic_DNA"/>
</dbReference>